<gene>
    <name evidence="2" type="ORF">BCR38DRAFT_70169</name>
</gene>
<dbReference type="Proteomes" id="UP000193689">
    <property type="component" value="Unassembled WGS sequence"/>
</dbReference>
<protein>
    <recommendedName>
        <fullName evidence="4">Secreted protein</fullName>
    </recommendedName>
</protein>
<comment type="caution">
    <text evidence="2">The sequence shown here is derived from an EMBL/GenBank/DDBJ whole genome shotgun (WGS) entry which is preliminary data.</text>
</comment>
<keyword evidence="1" id="KW-0732">Signal</keyword>
<organism evidence="2 3">
    <name type="scientific">Pseudomassariella vexata</name>
    <dbReference type="NCBI Taxonomy" id="1141098"/>
    <lineage>
        <taxon>Eukaryota</taxon>
        <taxon>Fungi</taxon>
        <taxon>Dikarya</taxon>
        <taxon>Ascomycota</taxon>
        <taxon>Pezizomycotina</taxon>
        <taxon>Sordariomycetes</taxon>
        <taxon>Xylariomycetidae</taxon>
        <taxon>Amphisphaeriales</taxon>
        <taxon>Pseudomassariaceae</taxon>
        <taxon>Pseudomassariella</taxon>
    </lineage>
</organism>
<evidence type="ECO:0000313" key="3">
    <source>
        <dbReference type="Proteomes" id="UP000193689"/>
    </source>
</evidence>
<evidence type="ECO:0000313" key="2">
    <source>
        <dbReference type="EMBL" id="ORY58798.1"/>
    </source>
</evidence>
<dbReference type="EMBL" id="MCFJ01000015">
    <property type="protein sequence ID" value="ORY58798.1"/>
    <property type="molecule type" value="Genomic_DNA"/>
</dbReference>
<keyword evidence="3" id="KW-1185">Reference proteome</keyword>
<evidence type="ECO:0000256" key="1">
    <source>
        <dbReference type="SAM" id="SignalP"/>
    </source>
</evidence>
<dbReference type="GeneID" id="63781783"/>
<reference evidence="2 3" key="1">
    <citation type="submission" date="2016-07" db="EMBL/GenBank/DDBJ databases">
        <title>Pervasive Adenine N6-methylation of Active Genes in Fungi.</title>
        <authorList>
            <consortium name="DOE Joint Genome Institute"/>
            <person name="Mondo S.J."/>
            <person name="Dannebaum R.O."/>
            <person name="Kuo R.C."/>
            <person name="Labutti K."/>
            <person name="Haridas S."/>
            <person name="Kuo A."/>
            <person name="Salamov A."/>
            <person name="Ahrendt S.R."/>
            <person name="Lipzen A."/>
            <person name="Sullivan W."/>
            <person name="Andreopoulos W.B."/>
            <person name="Clum A."/>
            <person name="Lindquist E."/>
            <person name="Daum C."/>
            <person name="Ramamoorthy G.K."/>
            <person name="Gryganskyi A."/>
            <person name="Culley D."/>
            <person name="Magnuson J.K."/>
            <person name="James T.Y."/>
            <person name="O'Malley M.A."/>
            <person name="Stajich J.E."/>
            <person name="Spatafora J.W."/>
            <person name="Visel A."/>
            <person name="Grigoriev I.V."/>
        </authorList>
    </citation>
    <scope>NUCLEOTIDE SEQUENCE [LARGE SCALE GENOMIC DNA]</scope>
    <source>
        <strain evidence="2 3">CBS 129021</strain>
    </source>
</reference>
<feature type="signal peptide" evidence="1">
    <location>
        <begin position="1"/>
        <end position="24"/>
    </location>
</feature>
<name>A0A1Y2DHS8_9PEZI</name>
<accession>A0A1Y2DHS8</accession>
<dbReference type="AlphaFoldDB" id="A0A1Y2DHS8"/>
<dbReference type="RefSeq" id="XP_040711610.1">
    <property type="nucleotide sequence ID" value="XM_040865571.1"/>
</dbReference>
<proteinExistence type="predicted"/>
<evidence type="ECO:0008006" key="4">
    <source>
        <dbReference type="Google" id="ProtNLM"/>
    </source>
</evidence>
<feature type="chain" id="PRO_5010998760" description="Secreted protein" evidence="1">
    <location>
        <begin position="25"/>
        <end position="91"/>
    </location>
</feature>
<sequence length="91" mass="9773">MELVFLSPRLLAVLFFFNGHRCSCEKASTPATSCARKLRVPSRLGGSSHKKYVDLKRSGSRQWLTSQSGVAILVATTTAHSLGDLPIQGAG</sequence>
<dbReference type="InParanoid" id="A0A1Y2DHS8"/>